<organism evidence="1 2">
    <name type="scientific">Cedecea neteri</name>
    <dbReference type="NCBI Taxonomy" id="158822"/>
    <lineage>
        <taxon>Bacteria</taxon>
        <taxon>Pseudomonadati</taxon>
        <taxon>Pseudomonadota</taxon>
        <taxon>Gammaproteobacteria</taxon>
        <taxon>Enterobacterales</taxon>
        <taxon>Enterobacteriaceae</taxon>
        <taxon>Cedecea</taxon>
    </lineage>
</organism>
<proteinExistence type="predicted"/>
<gene>
    <name evidence="1" type="ORF">NCTC12120_05689</name>
</gene>
<dbReference type="EMBL" id="UAVU01000009">
    <property type="protein sequence ID" value="SQC92492.1"/>
    <property type="molecule type" value="Genomic_DNA"/>
</dbReference>
<dbReference type="InterPro" id="IPR010069">
    <property type="entry name" value="CdiA_FHA1_rpt"/>
</dbReference>
<dbReference type="AlphaFoldDB" id="A0A2X3IJJ8"/>
<protein>
    <submittedName>
        <fullName evidence="1">Adhesin HecA family 20-residue repeat (Two copies)</fullName>
    </submittedName>
</protein>
<dbReference type="NCBIfam" id="TIGR01731">
    <property type="entry name" value="fil_hemag_20aa"/>
    <property type="match status" value="4"/>
</dbReference>
<sequence>MDVAAQTALTNTGSLLAEKSLNATVAQLKNTGQLEAASLALHGTTLDNAGLIQGGQNLTLTAADLGNRSGGKIISGSGLALSIPQLTNAGLISVKQGLAIESLMLANSGNIESQAMTLKAGQQLNNQAGGVLLAKDALALSAGNLNNAGSLQGKKPRDRRRSME</sequence>
<name>A0A2X3IJJ8_9ENTR</name>
<evidence type="ECO:0000313" key="1">
    <source>
        <dbReference type="EMBL" id="SQC92492.1"/>
    </source>
</evidence>
<evidence type="ECO:0000313" key="2">
    <source>
        <dbReference type="Proteomes" id="UP000251197"/>
    </source>
</evidence>
<dbReference type="Proteomes" id="UP000251197">
    <property type="component" value="Unassembled WGS sequence"/>
</dbReference>
<accession>A0A2X3IJJ8</accession>
<reference evidence="1 2" key="1">
    <citation type="submission" date="2018-06" db="EMBL/GenBank/DDBJ databases">
        <authorList>
            <consortium name="Pathogen Informatics"/>
            <person name="Doyle S."/>
        </authorList>
    </citation>
    <scope>NUCLEOTIDE SEQUENCE [LARGE SCALE GENOMIC DNA]</scope>
    <source>
        <strain evidence="1 2">NCTC12120</strain>
    </source>
</reference>